<evidence type="ECO:0000313" key="3">
    <source>
        <dbReference type="EMBL" id="KAG5417804.1"/>
    </source>
</evidence>
<evidence type="ECO:0000256" key="1">
    <source>
        <dbReference type="ARBA" id="ARBA00025771"/>
    </source>
</evidence>
<name>A0A8H7ZC58_9ASCO</name>
<protein>
    <submittedName>
        <fullName evidence="3">CSN12</fullName>
    </submittedName>
</protein>
<comment type="caution">
    <text evidence="3">The sequence shown here is derived from an EMBL/GenBank/DDBJ whole genome shotgun (WGS) entry which is preliminary data.</text>
</comment>
<keyword evidence="4" id="KW-1185">Reference proteome</keyword>
<dbReference type="InterPro" id="IPR045114">
    <property type="entry name" value="Csn12-like"/>
</dbReference>
<feature type="domain" description="PCI" evidence="2">
    <location>
        <begin position="415"/>
        <end position="448"/>
    </location>
</feature>
<gene>
    <name evidence="3" type="ORF">I9W82_005440</name>
</gene>
<dbReference type="Gene3D" id="1.10.10.10">
    <property type="entry name" value="Winged helix-like DNA-binding domain superfamily/Winged helix DNA-binding domain"/>
    <property type="match status" value="1"/>
</dbReference>
<dbReference type="InterPro" id="IPR036388">
    <property type="entry name" value="WH-like_DNA-bd_sf"/>
</dbReference>
<dbReference type="PANTHER" id="PTHR12732:SF0">
    <property type="entry name" value="PCI DOMAIN-CONTAINING PROTEIN 2"/>
    <property type="match status" value="1"/>
</dbReference>
<organism evidence="3 4">
    <name type="scientific">Candida metapsilosis</name>
    <dbReference type="NCBI Taxonomy" id="273372"/>
    <lineage>
        <taxon>Eukaryota</taxon>
        <taxon>Fungi</taxon>
        <taxon>Dikarya</taxon>
        <taxon>Ascomycota</taxon>
        <taxon>Saccharomycotina</taxon>
        <taxon>Pichiomycetes</taxon>
        <taxon>Debaryomycetaceae</taxon>
        <taxon>Candida/Lodderomyces clade</taxon>
        <taxon>Candida</taxon>
    </lineage>
</organism>
<dbReference type="EMBL" id="JAEOAQ010000007">
    <property type="protein sequence ID" value="KAG5417804.1"/>
    <property type="molecule type" value="Genomic_DNA"/>
</dbReference>
<dbReference type="GO" id="GO:0003723">
    <property type="term" value="F:RNA binding"/>
    <property type="evidence" value="ECO:0007669"/>
    <property type="project" value="InterPro"/>
</dbReference>
<evidence type="ECO:0000259" key="2">
    <source>
        <dbReference type="Pfam" id="PF01399"/>
    </source>
</evidence>
<dbReference type="OrthoDB" id="10252687at2759"/>
<sequence>MSTLKEYIGKVEEAIETQNARRLRRLLLIGHPKASIRAEFPTPSEFDVYKLDKFGPVVINHLQVLKSTYISSSILDCFENLNLQCMSLIRACAQIEGNWIMPVLLACVDDLIMIYNKAQGDYPEDLDQIMVDSEYDEWGGGDGNGNGYKKMQVSRLEKLVNTLKSAFNLTNNDKTLDIKSSKRNDIYFFLSHLVKYYFKMGKLTLAKSAINSAKSGNRSLPNMMANVLTIKNAITYLYYQALVCLDDGQWIEAEESLNKAMSLIANYKKNARCKQSEKILRLLIPLKLYNKGKLPSNSIWQRFPRLKLMYHDWFLDAILHGNLNKYEECMQKFQVVLLRNHLYILMELLRQFVQLRVLRKTYNITLEFQAKEDPTPFSAFKIALELSMYPGKEKEKEGEEDAGAGAVVNSSNDYVSDFEVETIVCNLITQGYIKGYVSNTNRVVVFSKSLPFPKITEVKVEA</sequence>
<dbReference type="GeneID" id="93654069"/>
<comment type="similarity">
    <text evidence="1">Belongs to the CSN12 family.</text>
</comment>
<dbReference type="Proteomes" id="UP000669133">
    <property type="component" value="Unassembled WGS sequence"/>
</dbReference>
<dbReference type="RefSeq" id="XP_067546920.1">
    <property type="nucleotide sequence ID" value="XM_067694617.1"/>
</dbReference>
<dbReference type="Pfam" id="PF01399">
    <property type="entry name" value="PCI"/>
    <property type="match status" value="1"/>
</dbReference>
<accession>A0A8H7ZC58</accession>
<evidence type="ECO:0000313" key="4">
    <source>
        <dbReference type="Proteomes" id="UP000669133"/>
    </source>
</evidence>
<proteinExistence type="inferred from homology"/>
<dbReference type="InterPro" id="IPR000717">
    <property type="entry name" value="PCI_dom"/>
</dbReference>
<dbReference type="PANTHER" id="PTHR12732">
    <property type="entry name" value="UNCHARACTERIZED PROTEASOME COMPONENT REGION PCI-CONTAINING"/>
    <property type="match status" value="1"/>
</dbReference>
<dbReference type="SMART" id="SM00753">
    <property type="entry name" value="PAM"/>
    <property type="match status" value="1"/>
</dbReference>
<dbReference type="GO" id="GO:0003690">
    <property type="term" value="F:double-stranded DNA binding"/>
    <property type="evidence" value="ECO:0007669"/>
    <property type="project" value="InterPro"/>
</dbReference>
<dbReference type="AlphaFoldDB" id="A0A8H7ZC58"/>
<reference evidence="3 4" key="1">
    <citation type="submission" date="2020-12" db="EMBL/GenBank/DDBJ databases">
        <title>Effect of drift, selection, and recombination on the evolution of hybrid genomes in Candida yeast pathogens.</title>
        <authorList>
            <person name="Mixao V."/>
            <person name="Ksiezopolska E."/>
            <person name="Saus E."/>
            <person name="Boekhout T."/>
            <person name="Gacser A."/>
            <person name="Gabaldon T."/>
        </authorList>
    </citation>
    <scope>NUCLEOTIDE SEQUENCE [LARGE SCALE GENOMIC DNA]</scope>
    <source>
        <strain evidence="3 4">BP57</strain>
    </source>
</reference>